<sequence length="181" mass="18470">MAELIALSPAGAALPKRIGAVTLTEAPFAPMTGISPHAGEVAQVSAALEAAHGLALPGPGRMLSGAGIEVLWFGRNRWLLIGAAPGDGLAAHAALTDQSDAWVSVIVQGAAGVDVLARLVPVDLRPRAFAEGSVIRTELFHMPAAIARTGAEDLRVMCFRSMAGTLVHDLVTAAEAVAARG</sequence>
<evidence type="ECO:0008006" key="3">
    <source>
        <dbReference type="Google" id="ProtNLM"/>
    </source>
</evidence>
<dbReference type="Proteomes" id="UP000649829">
    <property type="component" value="Unassembled WGS sequence"/>
</dbReference>
<accession>A0A917T688</accession>
<reference evidence="1" key="2">
    <citation type="submission" date="2020-09" db="EMBL/GenBank/DDBJ databases">
        <authorList>
            <person name="Sun Q."/>
            <person name="Zhou Y."/>
        </authorList>
    </citation>
    <scope>NUCLEOTIDE SEQUENCE</scope>
    <source>
        <strain evidence="1">CGMCC 1.6293</strain>
    </source>
</reference>
<proteinExistence type="predicted"/>
<keyword evidence="2" id="KW-1185">Reference proteome</keyword>
<dbReference type="InterPro" id="IPR027266">
    <property type="entry name" value="TrmE/GcvT-like"/>
</dbReference>
<evidence type="ECO:0000313" key="1">
    <source>
        <dbReference type="EMBL" id="GGM11701.1"/>
    </source>
</evidence>
<gene>
    <name evidence="1" type="ORF">GCM10011534_37190</name>
</gene>
<dbReference type="EMBL" id="BMLF01000003">
    <property type="protein sequence ID" value="GGM11701.1"/>
    <property type="molecule type" value="Genomic_DNA"/>
</dbReference>
<dbReference type="Gene3D" id="3.30.1360.120">
    <property type="entry name" value="Probable tRNA modification gtpase trme, domain 1"/>
    <property type="match status" value="1"/>
</dbReference>
<dbReference type="Gene3D" id="3.30.70.1520">
    <property type="entry name" value="Heterotetrameric sarcosine oxidase"/>
    <property type="match status" value="1"/>
</dbReference>
<dbReference type="RefSeq" id="WP_028288356.1">
    <property type="nucleotide sequence ID" value="NZ_BMLF01000003.1"/>
</dbReference>
<dbReference type="AlphaFoldDB" id="A0A917T688"/>
<protein>
    <recommendedName>
        <fullName evidence="3">Sarcosine oxidase subunit gamma</fullName>
    </recommendedName>
</protein>
<name>A0A917T688_9RHOB</name>
<organism evidence="1 2">
    <name type="scientific">Pseudooceanicola nanhaiensis</name>
    <dbReference type="NCBI Taxonomy" id="375761"/>
    <lineage>
        <taxon>Bacteria</taxon>
        <taxon>Pseudomonadati</taxon>
        <taxon>Pseudomonadota</taxon>
        <taxon>Alphaproteobacteria</taxon>
        <taxon>Rhodobacterales</taxon>
        <taxon>Paracoccaceae</taxon>
        <taxon>Pseudooceanicola</taxon>
    </lineage>
</organism>
<dbReference type="SUPFAM" id="SSF103025">
    <property type="entry name" value="Folate-binding domain"/>
    <property type="match status" value="1"/>
</dbReference>
<reference evidence="1" key="1">
    <citation type="journal article" date="2014" name="Int. J. Syst. Evol. Microbiol.">
        <title>Complete genome sequence of Corynebacterium casei LMG S-19264T (=DSM 44701T), isolated from a smear-ripened cheese.</title>
        <authorList>
            <consortium name="US DOE Joint Genome Institute (JGI-PGF)"/>
            <person name="Walter F."/>
            <person name="Albersmeier A."/>
            <person name="Kalinowski J."/>
            <person name="Ruckert C."/>
        </authorList>
    </citation>
    <scope>NUCLEOTIDE SEQUENCE</scope>
    <source>
        <strain evidence="1">CGMCC 1.6293</strain>
    </source>
</reference>
<evidence type="ECO:0000313" key="2">
    <source>
        <dbReference type="Proteomes" id="UP000649829"/>
    </source>
</evidence>
<comment type="caution">
    <text evidence="1">The sequence shown here is derived from an EMBL/GenBank/DDBJ whole genome shotgun (WGS) entry which is preliminary data.</text>
</comment>